<dbReference type="InterPro" id="IPR000283">
    <property type="entry name" value="NADH_UbQ_OxRdtase_75kDa_su_CS"/>
</dbReference>
<dbReference type="Gene3D" id="3.30.200.210">
    <property type="match status" value="1"/>
</dbReference>
<name>A0A1U9KS53_9PROT</name>
<keyword evidence="8 13" id="KW-0408">Iron</keyword>
<dbReference type="RefSeq" id="WP_077807708.1">
    <property type="nucleotide sequence ID" value="NZ_BJXS01000001.1"/>
</dbReference>
<dbReference type="PROSITE" id="PS00642">
    <property type="entry name" value="COMPLEX1_75K_2"/>
    <property type="match status" value="1"/>
</dbReference>
<comment type="similarity">
    <text evidence="2 13">Belongs to the complex I 75 kDa subunit family.</text>
</comment>
<organism evidence="14 15">
    <name type="scientific">Neoasaia chiangmaiensis</name>
    <dbReference type="NCBI Taxonomy" id="320497"/>
    <lineage>
        <taxon>Bacteria</taxon>
        <taxon>Pseudomonadati</taxon>
        <taxon>Pseudomonadota</taxon>
        <taxon>Alphaproteobacteria</taxon>
        <taxon>Acetobacterales</taxon>
        <taxon>Acetobacteraceae</taxon>
        <taxon>Neoasaia</taxon>
    </lineage>
</organism>
<evidence type="ECO:0000313" key="15">
    <source>
        <dbReference type="Proteomes" id="UP000188604"/>
    </source>
</evidence>
<dbReference type="GO" id="GO:0003954">
    <property type="term" value="F:NADH dehydrogenase activity"/>
    <property type="evidence" value="ECO:0007669"/>
    <property type="project" value="TreeGrafter"/>
</dbReference>
<protein>
    <recommendedName>
        <fullName evidence="13">NADH-quinone oxidoreductase</fullName>
        <ecNumber evidence="13">7.1.1.-</ecNumber>
    </recommendedName>
</protein>
<dbReference type="SUPFAM" id="SSF54862">
    <property type="entry name" value="4Fe-4S ferredoxins"/>
    <property type="match status" value="1"/>
</dbReference>
<dbReference type="GO" id="GO:0008137">
    <property type="term" value="F:NADH dehydrogenase (ubiquinone) activity"/>
    <property type="evidence" value="ECO:0007669"/>
    <property type="project" value="UniProtKB-UniRule"/>
</dbReference>
<dbReference type="GO" id="GO:0048038">
    <property type="term" value="F:quinone binding"/>
    <property type="evidence" value="ECO:0007669"/>
    <property type="project" value="UniProtKB-UniRule"/>
</dbReference>
<dbReference type="GO" id="GO:0016020">
    <property type="term" value="C:membrane"/>
    <property type="evidence" value="ECO:0007669"/>
    <property type="project" value="InterPro"/>
</dbReference>
<dbReference type="Pfam" id="PF04879">
    <property type="entry name" value="Molybdop_Fe4S4"/>
    <property type="match status" value="1"/>
</dbReference>
<dbReference type="PROSITE" id="PS51669">
    <property type="entry name" value="4FE4S_MOW_BIS_MGD"/>
    <property type="match status" value="1"/>
</dbReference>
<evidence type="ECO:0000256" key="10">
    <source>
        <dbReference type="ARBA" id="ARBA00023027"/>
    </source>
</evidence>
<dbReference type="NCBIfam" id="TIGR01973">
    <property type="entry name" value="NuoG"/>
    <property type="match status" value="1"/>
</dbReference>
<reference evidence="14 15" key="1">
    <citation type="submission" date="2016-03" db="EMBL/GenBank/DDBJ databases">
        <title>Acetic acid bacteria sequencing.</title>
        <authorList>
            <person name="Brandt J."/>
            <person name="Jakob F."/>
            <person name="Vogel R.F."/>
        </authorList>
    </citation>
    <scope>NUCLEOTIDE SEQUENCE [LARGE SCALE GENOMIC DNA]</scope>
    <source>
        <strain evidence="14 15">NBRC 101099</strain>
    </source>
</reference>
<evidence type="ECO:0000256" key="4">
    <source>
        <dbReference type="ARBA" id="ARBA00022714"/>
    </source>
</evidence>
<dbReference type="GO" id="GO:0051539">
    <property type="term" value="F:4 iron, 4 sulfur cluster binding"/>
    <property type="evidence" value="ECO:0007669"/>
    <property type="project" value="UniProtKB-KW"/>
</dbReference>
<dbReference type="InterPro" id="IPR010228">
    <property type="entry name" value="NADH_UbQ_OxRdtase_Gsu"/>
</dbReference>
<dbReference type="Pfam" id="PF13510">
    <property type="entry name" value="Fer2_4"/>
    <property type="match status" value="1"/>
</dbReference>
<gene>
    <name evidence="14" type="ORF">A0U93_12870</name>
</gene>
<evidence type="ECO:0000256" key="1">
    <source>
        <dbReference type="ARBA" id="ARBA00001966"/>
    </source>
</evidence>
<dbReference type="GO" id="GO:0042773">
    <property type="term" value="P:ATP synthesis coupled electron transport"/>
    <property type="evidence" value="ECO:0007669"/>
    <property type="project" value="InterPro"/>
</dbReference>
<keyword evidence="5 13" id="KW-0874">Quinone</keyword>
<keyword evidence="15" id="KW-1185">Reference proteome</keyword>
<dbReference type="KEGG" id="nch:A0U93_12870"/>
<dbReference type="InterPro" id="IPR006963">
    <property type="entry name" value="Mopterin_OxRdtase_4Fe-4S_dom"/>
</dbReference>
<comment type="subunit">
    <text evidence="11">Composed of 13 different subunits. Subunits NuoCD, E, F, and G constitute the peripheral sector of the complex.</text>
</comment>
<dbReference type="AlphaFoldDB" id="A0A1U9KS53"/>
<keyword evidence="9 13" id="KW-0411">Iron-sulfur</keyword>
<dbReference type="PROSITE" id="PS00643">
    <property type="entry name" value="COMPLEX1_75K_3"/>
    <property type="match status" value="1"/>
</dbReference>
<dbReference type="PANTHER" id="PTHR43105:SF10">
    <property type="entry name" value="NADH-QUINONE OXIDOREDUCTASE SUBUNIT G"/>
    <property type="match status" value="1"/>
</dbReference>
<comment type="function">
    <text evidence="13">NDH-1 shuttles electrons from NADH, via FMN and iron-sulfur (Fe-S) centers, to quinones in the respiratory chain. Couples the redox reaction to proton translocation (for every two electrons transferred, four hydrogen ions are translocated across the cytoplasmic membrane), and thus conserves the redox energy in a proton gradient.</text>
</comment>
<dbReference type="STRING" id="320497.A0U93_12870"/>
<dbReference type="Gene3D" id="3.40.50.740">
    <property type="match status" value="1"/>
</dbReference>
<comment type="catalytic activity">
    <reaction evidence="12 13">
        <text>a quinone + NADH + 5 H(+)(in) = a quinol + NAD(+) + 4 H(+)(out)</text>
        <dbReference type="Rhea" id="RHEA:57888"/>
        <dbReference type="ChEBI" id="CHEBI:15378"/>
        <dbReference type="ChEBI" id="CHEBI:24646"/>
        <dbReference type="ChEBI" id="CHEBI:57540"/>
        <dbReference type="ChEBI" id="CHEBI:57945"/>
        <dbReference type="ChEBI" id="CHEBI:132124"/>
    </reaction>
</comment>
<evidence type="ECO:0000313" key="14">
    <source>
        <dbReference type="EMBL" id="AQS88663.1"/>
    </source>
</evidence>
<dbReference type="Proteomes" id="UP000188604">
    <property type="component" value="Chromosome"/>
</dbReference>
<proteinExistence type="inferred from homology"/>
<dbReference type="Gene3D" id="3.10.20.740">
    <property type="match status" value="1"/>
</dbReference>
<dbReference type="GO" id="GO:0051537">
    <property type="term" value="F:2 iron, 2 sulfur cluster binding"/>
    <property type="evidence" value="ECO:0007669"/>
    <property type="project" value="UniProtKB-UniRule"/>
</dbReference>
<evidence type="ECO:0000256" key="13">
    <source>
        <dbReference type="RuleBase" id="RU003525"/>
    </source>
</evidence>
<accession>A0A1U9KS53</accession>
<dbReference type="Pfam" id="PF00384">
    <property type="entry name" value="Molybdopterin"/>
    <property type="match status" value="1"/>
</dbReference>
<dbReference type="PROSITE" id="PS00641">
    <property type="entry name" value="COMPLEX1_75K_1"/>
    <property type="match status" value="1"/>
</dbReference>
<keyword evidence="6 13" id="KW-0479">Metal-binding</keyword>
<dbReference type="FunFam" id="3.10.20.740:FF:000002">
    <property type="entry name" value="NADH-quinone oxidoreductase"/>
    <property type="match status" value="1"/>
</dbReference>
<keyword evidence="10 13" id="KW-0520">NAD</keyword>
<dbReference type="InterPro" id="IPR054351">
    <property type="entry name" value="NADH_UbQ_OxRdtase_ferredoxin"/>
</dbReference>
<keyword evidence="7 13" id="KW-1278">Translocase</keyword>
<dbReference type="Pfam" id="PF22117">
    <property type="entry name" value="Fer4_Nqo3"/>
    <property type="match status" value="1"/>
</dbReference>
<sequence length="900" mass="96728">MATIYIDGRAVEARANENLLQACLEAGTDLPYFCWHPELGSVGACRQCAVKQFANPDDKRGRIVMACMTPVTEGAIISVDDPEAKEFRGEVVEWLMTNHPHDCPVCEEGGECHLQDMTVMTGHRERRFKFDKRTHKNQDLGPFVKHEMNRCIACYRCVRYYRDYAGGEDLGVFAQHNNVYFGRHASGTLESTFAGNLIEVCPTGVFTDKPFSAMYSRKWDMRGAPSVCTHCSSGCNTIINERAGKVRRTINRYNEDVNRYFLCDRGRYGNGFVNAPTRLRAAGYVIDGQMTPVPPAQALSRLAEMAANGPIVGIGSGRASVESNYALRALVGASGFSTGWAEPMHGVVTLASDLLRTTPARVATLQESEHADAVLVLGEDVSATAPRLSLALRQTRREACNKLADAARIPHWLDAPVRTLGSEMLAPIYIATPAPTDLDGVATVSLRAMPDDIARLGFAIANRIDASAPSVDGLTEEESARVAAIADALIAAERPLVVSGTQYASEALLQAAANIAAALSARSRNASLSLVLPEANSLGLAMIGGISLDDVRAQALSGRIGTLIVMEADLTRQMDAGPLNEMLGAVRHLVVIDHSVTPTAERGELVLPSTAFSECGGTLVSMEGRAQRFLQVVYPEAPLQVGWRWVRDLARAVGAEDVVNWITLDQAIAATAAEVPALSRIGEAAPGAGYKLEGTPLRSQTDRVSGRTAIRANISVRDLPPPQSPDTPLHSDMEGSYSTEMPGSLVPFYRVPGWNSEQSLNKFQQEIGGKMRGGDSGVRLLDDATDVRVSYGGTAPDRFAARTDVVLLLPEYRAFGTEETSMLSDPIKERAAAPSIRIGGDVAVGSTVSVQIGDETYEVAAQHDPSLPAGVALCPPHMVARAFTAPRWVAMRTISAEAVA</sequence>
<evidence type="ECO:0000256" key="7">
    <source>
        <dbReference type="ARBA" id="ARBA00022967"/>
    </source>
</evidence>
<evidence type="ECO:0000256" key="12">
    <source>
        <dbReference type="ARBA" id="ARBA00047712"/>
    </source>
</evidence>
<dbReference type="EMBL" id="CP014691">
    <property type="protein sequence ID" value="AQS88663.1"/>
    <property type="molecule type" value="Genomic_DNA"/>
</dbReference>
<dbReference type="CDD" id="cd00207">
    <property type="entry name" value="fer2"/>
    <property type="match status" value="1"/>
</dbReference>
<evidence type="ECO:0000256" key="9">
    <source>
        <dbReference type="ARBA" id="ARBA00023014"/>
    </source>
</evidence>
<dbReference type="SMART" id="SM00929">
    <property type="entry name" value="NADH-G_4Fe-4S_3"/>
    <property type="match status" value="1"/>
</dbReference>
<comment type="cofactor">
    <cofactor evidence="1 13">
        <name>[4Fe-4S] cluster</name>
        <dbReference type="ChEBI" id="CHEBI:49883"/>
    </cofactor>
</comment>
<dbReference type="SUPFAM" id="SSF54292">
    <property type="entry name" value="2Fe-2S ferredoxin-like"/>
    <property type="match status" value="1"/>
</dbReference>
<dbReference type="PANTHER" id="PTHR43105">
    <property type="entry name" value="RESPIRATORY NITRATE REDUCTASE"/>
    <property type="match status" value="1"/>
</dbReference>
<comment type="cofactor">
    <cofactor evidence="13">
        <name>[2Fe-2S] cluster</name>
        <dbReference type="ChEBI" id="CHEBI:190135"/>
    </cofactor>
    <text evidence="13">Binds 1 [2Fe-2S] cluster per subunit.</text>
</comment>
<dbReference type="SMART" id="SM00926">
    <property type="entry name" value="Molybdop_Fe4S4"/>
    <property type="match status" value="1"/>
</dbReference>
<dbReference type="InterPro" id="IPR050123">
    <property type="entry name" value="Prok_molybdopt-oxidoreductase"/>
</dbReference>
<evidence type="ECO:0000256" key="2">
    <source>
        <dbReference type="ARBA" id="ARBA00005404"/>
    </source>
</evidence>
<dbReference type="PROSITE" id="PS51085">
    <property type="entry name" value="2FE2S_FER_2"/>
    <property type="match status" value="1"/>
</dbReference>
<dbReference type="SUPFAM" id="SSF53706">
    <property type="entry name" value="Formate dehydrogenase/DMSO reductase, domains 1-3"/>
    <property type="match status" value="1"/>
</dbReference>
<dbReference type="Pfam" id="PF10588">
    <property type="entry name" value="NADH-G_4Fe-4S_3"/>
    <property type="match status" value="1"/>
</dbReference>
<evidence type="ECO:0000256" key="8">
    <source>
        <dbReference type="ARBA" id="ARBA00023004"/>
    </source>
</evidence>
<dbReference type="OrthoDB" id="9816402at2"/>
<dbReference type="GO" id="GO:0046872">
    <property type="term" value="F:metal ion binding"/>
    <property type="evidence" value="ECO:0007669"/>
    <property type="project" value="UniProtKB-UniRule"/>
</dbReference>
<keyword evidence="4 13" id="KW-0001">2Fe-2S</keyword>
<evidence type="ECO:0000256" key="3">
    <source>
        <dbReference type="ARBA" id="ARBA00022485"/>
    </source>
</evidence>
<evidence type="ECO:0000256" key="6">
    <source>
        <dbReference type="ARBA" id="ARBA00022723"/>
    </source>
</evidence>
<dbReference type="PROSITE" id="PS51839">
    <property type="entry name" value="4FE4S_HC3"/>
    <property type="match status" value="1"/>
</dbReference>
<evidence type="ECO:0000256" key="11">
    <source>
        <dbReference type="ARBA" id="ARBA00026021"/>
    </source>
</evidence>
<dbReference type="InterPro" id="IPR036010">
    <property type="entry name" value="2Fe-2S_ferredoxin-like_sf"/>
</dbReference>
<evidence type="ECO:0000256" key="5">
    <source>
        <dbReference type="ARBA" id="ARBA00022719"/>
    </source>
</evidence>
<dbReference type="InterPro" id="IPR006656">
    <property type="entry name" value="Mopterin_OxRdtase"/>
</dbReference>
<keyword evidence="3 13" id="KW-0004">4Fe-4S</keyword>
<dbReference type="EC" id="7.1.1.-" evidence="13"/>
<dbReference type="InterPro" id="IPR019574">
    <property type="entry name" value="NADH_UbQ_OxRdtase_Gsu_4Fe4S-bd"/>
</dbReference>
<dbReference type="InterPro" id="IPR001041">
    <property type="entry name" value="2Fe-2S_ferredoxin-type"/>
</dbReference>